<dbReference type="InterPro" id="IPR052052">
    <property type="entry name" value="Polysaccharide_Lyase_9"/>
</dbReference>
<dbReference type="InterPro" id="IPR012334">
    <property type="entry name" value="Pectin_lyas_fold"/>
</dbReference>
<dbReference type="Proteomes" id="UP000260812">
    <property type="component" value="Unassembled WGS sequence"/>
</dbReference>
<evidence type="ECO:0000256" key="1">
    <source>
        <dbReference type="ARBA" id="ARBA00004613"/>
    </source>
</evidence>
<dbReference type="EMBL" id="QVLV01000004">
    <property type="protein sequence ID" value="RGE62373.1"/>
    <property type="molecule type" value="Genomic_DNA"/>
</dbReference>
<evidence type="ECO:0000256" key="2">
    <source>
        <dbReference type="ARBA" id="ARBA00022525"/>
    </source>
</evidence>
<dbReference type="GO" id="GO:0005576">
    <property type="term" value="C:extracellular region"/>
    <property type="evidence" value="ECO:0007669"/>
    <property type="project" value="UniProtKB-SubCell"/>
</dbReference>
<evidence type="ECO:0000256" key="3">
    <source>
        <dbReference type="ARBA" id="ARBA00022729"/>
    </source>
</evidence>
<dbReference type="InterPro" id="IPR013780">
    <property type="entry name" value="Glyco_hydro_b"/>
</dbReference>
<evidence type="ECO:0000313" key="7">
    <source>
        <dbReference type="Proteomes" id="UP000260812"/>
    </source>
</evidence>
<accession>A0A3E3I7H6</accession>
<comment type="caution">
    <text evidence="6">The sequence shown here is derived from an EMBL/GenBank/DDBJ whole genome shotgun (WGS) entry which is preliminary data.</text>
</comment>
<comment type="subcellular location">
    <subcellularLocation>
        <location evidence="1">Secreted</location>
    </subcellularLocation>
</comment>
<dbReference type="RefSeq" id="WP_117544165.1">
    <property type="nucleotide sequence ID" value="NZ_QVLV01000004.1"/>
</dbReference>
<feature type="domain" description="Glycoside hydrolase 120 insertion" evidence="5">
    <location>
        <begin position="80"/>
        <end position="202"/>
    </location>
</feature>
<keyword evidence="2" id="KW-0964">Secreted</keyword>
<dbReference type="PANTHER" id="PTHR40088:SF2">
    <property type="entry name" value="SECRETED SUGAR HYDROLASE"/>
    <property type="match status" value="1"/>
</dbReference>
<keyword evidence="7" id="KW-1185">Reference proteome</keyword>
<dbReference type="Pfam" id="PF21258">
    <property type="entry name" value="Glyco_hydro_120_ins"/>
    <property type="match status" value="1"/>
</dbReference>
<organism evidence="6 7">
    <name type="scientific">Eisenbergiella massiliensis</name>
    <dbReference type="NCBI Taxonomy" id="1720294"/>
    <lineage>
        <taxon>Bacteria</taxon>
        <taxon>Bacillati</taxon>
        <taxon>Bacillota</taxon>
        <taxon>Clostridia</taxon>
        <taxon>Lachnospirales</taxon>
        <taxon>Lachnospiraceae</taxon>
        <taxon>Eisenbergiella</taxon>
    </lineage>
</organism>
<feature type="domain" description="DUF1565" evidence="4">
    <location>
        <begin position="9"/>
        <end position="47"/>
    </location>
</feature>
<protein>
    <submittedName>
        <fullName evidence="6">DUF1565 domain-containing protein</fullName>
    </submittedName>
</protein>
<dbReference type="Gene3D" id="2.60.40.1180">
    <property type="entry name" value="Golgi alpha-mannosidase II"/>
    <property type="match status" value="1"/>
</dbReference>
<proteinExistence type="predicted"/>
<name>A0A3E3I7H6_9FIRM</name>
<dbReference type="PANTHER" id="PTHR40088">
    <property type="entry name" value="PECTATE LYASE (EUROFUNG)"/>
    <property type="match status" value="1"/>
</dbReference>
<sequence>MKEYHVACTGNDKAAGTLENPFRTISKAAALALAGDRVIVHEGEYREWVKPAHGGNSSTSRITYEAAPGEKVIIKGSERIQSWRHIEGTVWKAMLPNSFFGDYNPYTEVLGGDWFAAPTDKKIHPGEVYLNGKAFYEAASLEEVKHPALRMEGVFLPWLGRGEPLLHPVDSIYQWYTCQEKDYTVIYANFHGADPNAALVEINVRKCCFYPEKTGLNYITVRNFEMAQAACPWTPPTADQPGLLGVNWSKGWIIENNIIHDAKCSGISLGKEASTGHNLSTLTHRKPGYQYQMEAVFRARQIGWSKETIGSHVVRGNTIYDCGQNGIVGHMGCVFSEIHHNHIYNIAMKREFCGFEIAGIKLHAAIDVQLHHNCIHHCRLGIWLDWQAQGARVSQSLFYANNRDLMVEATHGPYLADNNIFASAFNFDNVAQGGAYLHNLCCGIMRRVGALDRSTPYHFAHTTAIAGSAAVYSGDDRLYQNIFLGGAPQNVKNSCYGTEGYCGCPASLEEYTEKVAALGNGDLDLFMQVKQPAYINGNAYLNGAQGYDREISAFCSSADPQVKITAEENGTVWLELTLPEELFHMETSLYATPDLEMPRITEVPYENPDGSPIVWNRDYLGQKRALKPVPGPLEGLKAGYNRICIWPLSQ</sequence>
<reference evidence="6" key="1">
    <citation type="submission" date="2018-08" db="EMBL/GenBank/DDBJ databases">
        <title>A genome reference for cultivated species of the human gut microbiota.</title>
        <authorList>
            <person name="Zou Y."/>
            <person name="Xue W."/>
            <person name="Luo G."/>
        </authorList>
    </citation>
    <scope>NUCLEOTIDE SEQUENCE [LARGE SCALE GENOMIC DNA]</scope>
    <source>
        <strain evidence="6">TF05-5AC</strain>
    </source>
</reference>
<dbReference type="AlphaFoldDB" id="A0A3E3I7H6"/>
<dbReference type="GO" id="GO:0016837">
    <property type="term" value="F:carbon-oxygen lyase activity, acting on polysaccharides"/>
    <property type="evidence" value="ECO:0007669"/>
    <property type="project" value="TreeGrafter"/>
</dbReference>
<gene>
    <name evidence="6" type="ORF">DXC51_07095</name>
</gene>
<evidence type="ECO:0000259" key="5">
    <source>
        <dbReference type="Pfam" id="PF21258"/>
    </source>
</evidence>
<dbReference type="SUPFAM" id="SSF51126">
    <property type="entry name" value="Pectin lyase-like"/>
    <property type="match status" value="1"/>
</dbReference>
<evidence type="ECO:0000259" key="4">
    <source>
        <dbReference type="Pfam" id="PF07602"/>
    </source>
</evidence>
<dbReference type="InterPro" id="IPR049169">
    <property type="entry name" value="Glyco_hydro_120_ins"/>
</dbReference>
<keyword evidence="3" id="KW-0732">Signal</keyword>
<dbReference type="InterPro" id="IPR011459">
    <property type="entry name" value="DUF1565"/>
</dbReference>
<evidence type="ECO:0000313" key="6">
    <source>
        <dbReference type="EMBL" id="RGE62373.1"/>
    </source>
</evidence>
<dbReference type="Pfam" id="PF07602">
    <property type="entry name" value="DUF1565"/>
    <property type="match status" value="1"/>
</dbReference>
<dbReference type="Gene3D" id="2.160.20.10">
    <property type="entry name" value="Single-stranded right-handed beta-helix, Pectin lyase-like"/>
    <property type="match status" value="1"/>
</dbReference>
<dbReference type="InterPro" id="IPR011050">
    <property type="entry name" value="Pectin_lyase_fold/virulence"/>
</dbReference>
<dbReference type="GeneID" id="97986650"/>